<dbReference type="Proteomes" id="UP000095283">
    <property type="component" value="Unplaced"/>
</dbReference>
<evidence type="ECO:0000313" key="2">
    <source>
        <dbReference type="WBParaSite" id="Hba_05318"/>
    </source>
</evidence>
<sequence length="34" mass="3899">MQKEADSKEYEIPLLIMALTELVMDLSTITDINE</sequence>
<dbReference type="AlphaFoldDB" id="A0A1I7WK17"/>
<dbReference type="WBParaSite" id="Hba_05318">
    <property type="protein sequence ID" value="Hba_05318"/>
    <property type="gene ID" value="Hba_05318"/>
</dbReference>
<protein>
    <submittedName>
        <fullName evidence="2">Transcriptional regulator</fullName>
    </submittedName>
</protein>
<reference evidence="2" key="1">
    <citation type="submission" date="2016-11" db="UniProtKB">
        <authorList>
            <consortium name="WormBaseParasite"/>
        </authorList>
    </citation>
    <scope>IDENTIFICATION</scope>
</reference>
<name>A0A1I7WK17_HETBA</name>
<proteinExistence type="predicted"/>
<accession>A0A1I7WK17</accession>
<organism evidence="1 2">
    <name type="scientific">Heterorhabditis bacteriophora</name>
    <name type="common">Entomopathogenic nematode worm</name>
    <dbReference type="NCBI Taxonomy" id="37862"/>
    <lineage>
        <taxon>Eukaryota</taxon>
        <taxon>Metazoa</taxon>
        <taxon>Ecdysozoa</taxon>
        <taxon>Nematoda</taxon>
        <taxon>Chromadorea</taxon>
        <taxon>Rhabditida</taxon>
        <taxon>Rhabditina</taxon>
        <taxon>Rhabditomorpha</taxon>
        <taxon>Strongyloidea</taxon>
        <taxon>Heterorhabditidae</taxon>
        <taxon>Heterorhabditis</taxon>
    </lineage>
</organism>
<keyword evidence="1" id="KW-1185">Reference proteome</keyword>
<evidence type="ECO:0000313" key="1">
    <source>
        <dbReference type="Proteomes" id="UP000095283"/>
    </source>
</evidence>